<dbReference type="EMBL" id="PCQL01000019">
    <property type="protein sequence ID" value="PRC15355.1"/>
    <property type="molecule type" value="Genomic_DNA"/>
</dbReference>
<dbReference type="Proteomes" id="UP000238045">
    <property type="component" value="Unassembled WGS sequence"/>
</dbReference>
<sequence length="261" mass="28652">MPGLRSGILNRFAGVCAMTHVLTAEQLTYLDQAKRDFAKAYRVLKNTRTLTATNTLQAYLRVPETRLVIALHAPGPWADDEEIRAVVADYDGVLALDESVAGSSSLSGSKAGGNGKRYAKIFAERPEVNLVIHVHTPWLGGWASAHRVLPIRYAASQRVTLARELPIYVDRRQSEPDFIIENLERNPHLQAILEANGGATFWGPDILSVAKLILLIEEGAWFQGLAEGLGGSKEFGPGVIEQQWNMTGLWEQGKKLLENAA</sequence>
<name>A0A2S9EJ72_9PSED</name>
<proteinExistence type="predicted"/>
<evidence type="ECO:0000259" key="1">
    <source>
        <dbReference type="Pfam" id="PF00596"/>
    </source>
</evidence>
<dbReference type="SUPFAM" id="SSF53639">
    <property type="entry name" value="AraD/HMP-PK domain-like"/>
    <property type="match status" value="1"/>
</dbReference>
<reference evidence="2 3" key="1">
    <citation type="submission" date="2017-09" db="EMBL/GenBank/DDBJ databases">
        <title>Genomic, metabolic, and phenotypic characteristics of bacterial isolates from the natural microbiome of the model nematode Caenorhabditis elegans.</title>
        <authorList>
            <person name="Zimmermann J."/>
            <person name="Obeng N."/>
            <person name="Yang W."/>
            <person name="Obeng O."/>
            <person name="Kissoyan K."/>
            <person name="Pees B."/>
            <person name="Dirksen P."/>
            <person name="Hoppner M."/>
            <person name="Franke A."/>
            <person name="Rosenstiel P."/>
            <person name="Leippe M."/>
            <person name="Dierking K."/>
            <person name="Kaleta C."/>
            <person name="Schulenburg H."/>
        </authorList>
    </citation>
    <scope>NUCLEOTIDE SEQUENCE [LARGE SCALE GENOMIC DNA]</scope>
    <source>
        <strain evidence="2 3">MYb117</strain>
    </source>
</reference>
<protein>
    <submittedName>
        <fullName evidence="2">Ribulose phosphate epimerase</fullName>
    </submittedName>
</protein>
<dbReference type="GO" id="GO:0005996">
    <property type="term" value="P:monosaccharide metabolic process"/>
    <property type="evidence" value="ECO:0007669"/>
    <property type="project" value="UniProtKB-ARBA"/>
</dbReference>
<evidence type="ECO:0000313" key="2">
    <source>
        <dbReference type="EMBL" id="PRC15355.1"/>
    </source>
</evidence>
<gene>
    <name evidence="2" type="ORF">CQZ99_17745</name>
</gene>
<dbReference type="Gene3D" id="3.40.225.10">
    <property type="entry name" value="Class II aldolase/adducin N-terminal domain"/>
    <property type="match status" value="1"/>
</dbReference>
<dbReference type="AlphaFoldDB" id="A0A2S9EJ72"/>
<dbReference type="Pfam" id="PF00596">
    <property type="entry name" value="Aldolase_II"/>
    <property type="match status" value="1"/>
</dbReference>
<organism evidence="2 3">
    <name type="scientific">Pseudomonas poae</name>
    <dbReference type="NCBI Taxonomy" id="200451"/>
    <lineage>
        <taxon>Bacteria</taxon>
        <taxon>Pseudomonadati</taxon>
        <taxon>Pseudomonadota</taxon>
        <taxon>Gammaproteobacteria</taxon>
        <taxon>Pseudomonadales</taxon>
        <taxon>Pseudomonadaceae</taxon>
        <taxon>Pseudomonas</taxon>
    </lineage>
</organism>
<evidence type="ECO:0000313" key="3">
    <source>
        <dbReference type="Proteomes" id="UP000238045"/>
    </source>
</evidence>
<dbReference type="InterPro" id="IPR036409">
    <property type="entry name" value="Aldolase_II/adducin_N_sf"/>
</dbReference>
<feature type="domain" description="Class II aldolase/adducin N-terminal" evidence="1">
    <location>
        <begin position="117"/>
        <end position="220"/>
    </location>
</feature>
<comment type="caution">
    <text evidence="2">The sequence shown here is derived from an EMBL/GenBank/DDBJ whole genome shotgun (WGS) entry which is preliminary data.</text>
</comment>
<dbReference type="InterPro" id="IPR001303">
    <property type="entry name" value="Aldolase_II/adducin_N"/>
</dbReference>
<accession>A0A2S9EJ72</accession>
<keyword evidence="3" id="KW-1185">Reference proteome</keyword>